<comment type="subcellular location">
    <subcellularLocation>
        <location evidence="1">Cell envelope</location>
    </subcellularLocation>
</comment>
<evidence type="ECO:0000256" key="4">
    <source>
        <dbReference type="ARBA" id="ARBA00022729"/>
    </source>
</evidence>
<dbReference type="InterPro" id="IPR039424">
    <property type="entry name" value="SBP_5"/>
</dbReference>
<accession>A0A6C7E6G3</accession>
<keyword evidence="9" id="KW-1185">Reference proteome</keyword>
<keyword evidence="3" id="KW-0813">Transport</keyword>
<comment type="similarity">
    <text evidence="2">Belongs to the bacterial solute-binding protein 5 family.</text>
</comment>
<evidence type="ECO:0000256" key="6">
    <source>
        <dbReference type="SAM" id="SignalP"/>
    </source>
</evidence>
<feature type="domain" description="Solute-binding protein family 5" evidence="7">
    <location>
        <begin position="150"/>
        <end position="516"/>
    </location>
</feature>
<evidence type="ECO:0000256" key="1">
    <source>
        <dbReference type="ARBA" id="ARBA00004196"/>
    </source>
</evidence>
<sequence length="615" mass="66385">MKYSARRVATLLVAGTMIAASCGGSDDASDSGPEDAGPETETTGADTTDADTESTDTDATDDAATDDADDDAATDESDAGDATDDETTDGATPEDDGADAADIERGGTLTYLLEAESDTWDIPGANCAVSCITVMNAVADTMTTVNEDGEVEPFLLESFEANDDFTEFTLVMRDGVTFHDGTPADGAAVQRTLIEMASGVLAGQTYFDLANGAPNNPDNPGDAADSIVLNDDGSVTVSFANPYSTYGIFLANRGGWLVAPSFWDDPDRAGALMVATGPFIMTNQIRGEVTEVVANPDYWRDGADGEPLPYLDGVNFRPVPDVSTRRATMEAGDADVNMDSFGENQEFWNNEWVEAGNGVVDEDPAREVSYLMFNNSKPPFDDPQVRRALALCTDRNEYLTFREPGNDLANGPFAEGSPGYLEDPGFPQFDVDAGNALFDEIGRPDVINYGTTNVPANLITAELFADMWNRNCGLNVAIDQFEQAELITKAITGDFEVFAWRNHGQGHPGMEYVWWHSQFSTGLALNFGRIVDPELDDLLEQSWATADADELDAIGQDINVLFAENVYNMWLNTTEWANPYRQGVHGLQHLTLESGNPNQQSIAGRVELDEAWVES</sequence>
<dbReference type="Gene3D" id="3.10.105.10">
    <property type="entry name" value="Dipeptide-binding Protein, Domain 3"/>
    <property type="match status" value="1"/>
</dbReference>
<evidence type="ECO:0000259" key="7">
    <source>
        <dbReference type="Pfam" id="PF00496"/>
    </source>
</evidence>
<feature type="region of interest" description="Disordered" evidence="5">
    <location>
        <begin position="21"/>
        <end position="103"/>
    </location>
</feature>
<dbReference type="PANTHER" id="PTHR30290">
    <property type="entry name" value="PERIPLASMIC BINDING COMPONENT OF ABC TRANSPORTER"/>
    <property type="match status" value="1"/>
</dbReference>
<feature type="compositionally biased region" description="Acidic residues" evidence="5">
    <location>
        <begin position="27"/>
        <end position="38"/>
    </location>
</feature>
<dbReference type="CDD" id="cd00995">
    <property type="entry name" value="PBP2_NikA_DppA_OppA_like"/>
    <property type="match status" value="1"/>
</dbReference>
<reference evidence="8 9" key="1">
    <citation type="journal article" date="2013" name="Int. J. Syst. Evol. Microbiol.">
        <title>Ilumatobacter nonamiense sp. nov. and Ilumatobacter coccineum sp. nov., isolated from seashore sand.</title>
        <authorList>
            <person name="Matsumoto A."/>
            <person name="Kasai H."/>
            <person name="Matsuo Y."/>
            <person name="Shizuri Y."/>
            <person name="Ichikawa N."/>
            <person name="Fujita N."/>
            <person name="Omura S."/>
            <person name="Takahashi Y."/>
        </authorList>
    </citation>
    <scope>NUCLEOTIDE SEQUENCE [LARGE SCALE GENOMIC DNA]</scope>
    <source>
        <strain evidence="9">NBRC 103263 / KCTC 29153 / YM16-304</strain>
    </source>
</reference>
<dbReference type="RefSeq" id="WP_015441250.1">
    <property type="nucleotide sequence ID" value="NC_020520.1"/>
</dbReference>
<evidence type="ECO:0000313" key="8">
    <source>
        <dbReference type="EMBL" id="BAN02003.1"/>
    </source>
</evidence>
<dbReference type="AlphaFoldDB" id="A0A6C7E6G3"/>
<dbReference type="EMBL" id="AP012057">
    <property type="protein sequence ID" value="BAN02003.1"/>
    <property type="molecule type" value="Genomic_DNA"/>
</dbReference>
<dbReference type="GO" id="GO:0030313">
    <property type="term" value="C:cell envelope"/>
    <property type="evidence" value="ECO:0007669"/>
    <property type="project" value="UniProtKB-SubCell"/>
</dbReference>
<dbReference type="GO" id="GO:0043190">
    <property type="term" value="C:ATP-binding cassette (ABC) transporter complex"/>
    <property type="evidence" value="ECO:0007669"/>
    <property type="project" value="InterPro"/>
</dbReference>
<dbReference type="GO" id="GO:1904680">
    <property type="term" value="F:peptide transmembrane transporter activity"/>
    <property type="evidence" value="ECO:0007669"/>
    <property type="project" value="TreeGrafter"/>
</dbReference>
<protein>
    <submittedName>
        <fullName evidence="8">Putative ABC transporter substrate-binding protein</fullName>
    </submittedName>
</protein>
<proteinExistence type="inferred from homology"/>
<dbReference type="PANTHER" id="PTHR30290:SF10">
    <property type="entry name" value="PERIPLASMIC OLIGOPEPTIDE-BINDING PROTEIN-RELATED"/>
    <property type="match status" value="1"/>
</dbReference>
<dbReference type="OrthoDB" id="5240629at2"/>
<dbReference type="GO" id="GO:0042597">
    <property type="term" value="C:periplasmic space"/>
    <property type="evidence" value="ECO:0007669"/>
    <property type="project" value="UniProtKB-ARBA"/>
</dbReference>
<dbReference type="PROSITE" id="PS51257">
    <property type="entry name" value="PROKAR_LIPOPROTEIN"/>
    <property type="match status" value="1"/>
</dbReference>
<organism evidence="8 9">
    <name type="scientific">Ilumatobacter coccineus (strain NBRC 103263 / KCTC 29153 / YM16-304)</name>
    <dbReference type="NCBI Taxonomy" id="1313172"/>
    <lineage>
        <taxon>Bacteria</taxon>
        <taxon>Bacillati</taxon>
        <taxon>Actinomycetota</taxon>
        <taxon>Acidimicrobiia</taxon>
        <taxon>Acidimicrobiales</taxon>
        <taxon>Ilumatobacteraceae</taxon>
        <taxon>Ilumatobacter</taxon>
    </lineage>
</organism>
<name>A0A6C7E6G3_ILUCY</name>
<evidence type="ECO:0000256" key="3">
    <source>
        <dbReference type="ARBA" id="ARBA00022448"/>
    </source>
</evidence>
<evidence type="ECO:0000256" key="2">
    <source>
        <dbReference type="ARBA" id="ARBA00005695"/>
    </source>
</evidence>
<dbReference type="InterPro" id="IPR030678">
    <property type="entry name" value="Peptide/Ni-bd"/>
</dbReference>
<feature type="signal peptide" evidence="6">
    <location>
        <begin position="1"/>
        <end position="19"/>
    </location>
</feature>
<dbReference type="Proteomes" id="UP000011863">
    <property type="component" value="Chromosome"/>
</dbReference>
<keyword evidence="4 6" id="KW-0732">Signal</keyword>
<dbReference type="Gene3D" id="3.40.190.10">
    <property type="entry name" value="Periplasmic binding protein-like II"/>
    <property type="match status" value="1"/>
</dbReference>
<gene>
    <name evidence="8" type="ORF">YM304_16890</name>
</gene>
<evidence type="ECO:0000313" key="9">
    <source>
        <dbReference type="Proteomes" id="UP000011863"/>
    </source>
</evidence>
<evidence type="ECO:0000256" key="5">
    <source>
        <dbReference type="SAM" id="MobiDB-lite"/>
    </source>
</evidence>
<dbReference type="InterPro" id="IPR000914">
    <property type="entry name" value="SBP_5_dom"/>
</dbReference>
<feature type="compositionally biased region" description="Acidic residues" evidence="5">
    <location>
        <begin position="48"/>
        <end position="101"/>
    </location>
</feature>
<dbReference type="PIRSF" id="PIRSF002741">
    <property type="entry name" value="MppA"/>
    <property type="match status" value="1"/>
</dbReference>
<dbReference type="Pfam" id="PF00496">
    <property type="entry name" value="SBP_bac_5"/>
    <property type="match status" value="1"/>
</dbReference>
<feature type="chain" id="PRO_5039511678" evidence="6">
    <location>
        <begin position="20"/>
        <end position="615"/>
    </location>
</feature>
<dbReference type="SUPFAM" id="SSF53850">
    <property type="entry name" value="Periplasmic binding protein-like II"/>
    <property type="match status" value="1"/>
</dbReference>
<dbReference type="KEGG" id="aym:YM304_16890"/>
<dbReference type="GO" id="GO:0015833">
    <property type="term" value="P:peptide transport"/>
    <property type="evidence" value="ECO:0007669"/>
    <property type="project" value="TreeGrafter"/>
</dbReference>